<organism evidence="3 4">
    <name type="scientific">Oikopleura dioica</name>
    <name type="common">Tunicate</name>
    <dbReference type="NCBI Taxonomy" id="34765"/>
    <lineage>
        <taxon>Eukaryota</taxon>
        <taxon>Metazoa</taxon>
        <taxon>Chordata</taxon>
        <taxon>Tunicata</taxon>
        <taxon>Appendicularia</taxon>
        <taxon>Copelata</taxon>
        <taxon>Oikopleuridae</taxon>
        <taxon>Oikopleura</taxon>
    </lineage>
</organism>
<evidence type="ECO:0000256" key="2">
    <source>
        <dbReference type="SAM" id="Phobius"/>
    </source>
</evidence>
<feature type="compositionally biased region" description="Low complexity" evidence="1">
    <location>
        <begin position="46"/>
        <end position="65"/>
    </location>
</feature>
<feature type="region of interest" description="Disordered" evidence="1">
    <location>
        <begin position="46"/>
        <end position="75"/>
    </location>
</feature>
<reference evidence="3 4" key="1">
    <citation type="submission" date="2021-04" db="EMBL/GenBank/DDBJ databases">
        <authorList>
            <person name="Bliznina A."/>
        </authorList>
    </citation>
    <scope>NUCLEOTIDE SEQUENCE [LARGE SCALE GENOMIC DNA]</scope>
</reference>
<keyword evidence="2" id="KW-1133">Transmembrane helix</keyword>
<protein>
    <submittedName>
        <fullName evidence="3">Oidioi.mRNA.OKI2018_I69.chr2.g6289.t1.cds</fullName>
    </submittedName>
</protein>
<keyword evidence="2" id="KW-0812">Transmembrane</keyword>
<keyword evidence="2" id="KW-0472">Membrane</keyword>
<evidence type="ECO:0000313" key="4">
    <source>
        <dbReference type="Proteomes" id="UP001158576"/>
    </source>
</evidence>
<gene>
    <name evidence="3" type="ORF">OKIOD_LOCUS15054</name>
</gene>
<sequence>MSSDSATSSSKEKITKSPSATSGLSTRFDFEDDFVELENNGLELQLTESSGSLSESDTSEQSSSSTVPEEASENKRSLWTRFKDKCFMFIVAANLIAGCVLINISTSWLYCQYHLDDPLCEYFRPDFKGRKG</sequence>
<feature type="transmembrane region" description="Helical" evidence="2">
    <location>
        <begin position="86"/>
        <end position="110"/>
    </location>
</feature>
<feature type="region of interest" description="Disordered" evidence="1">
    <location>
        <begin position="1"/>
        <end position="25"/>
    </location>
</feature>
<evidence type="ECO:0000313" key="3">
    <source>
        <dbReference type="EMBL" id="CAG5112030.1"/>
    </source>
</evidence>
<name>A0ABN7T908_OIKDI</name>
<evidence type="ECO:0000256" key="1">
    <source>
        <dbReference type="SAM" id="MobiDB-lite"/>
    </source>
</evidence>
<feature type="compositionally biased region" description="Polar residues" evidence="1">
    <location>
        <begin position="16"/>
        <end position="25"/>
    </location>
</feature>
<dbReference type="EMBL" id="OU015567">
    <property type="protein sequence ID" value="CAG5112030.1"/>
    <property type="molecule type" value="Genomic_DNA"/>
</dbReference>
<keyword evidence="4" id="KW-1185">Reference proteome</keyword>
<accession>A0ABN7T908</accession>
<dbReference type="Proteomes" id="UP001158576">
    <property type="component" value="Chromosome 2"/>
</dbReference>
<proteinExistence type="predicted"/>